<evidence type="ECO:0000313" key="2">
    <source>
        <dbReference type="Proteomes" id="UP001374584"/>
    </source>
</evidence>
<comment type="caution">
    <text evidence="1">The sequence shown here is derived from an EMBL/GenBank/DDBJ whole genome shotgun (WGS) entry which is preliminary data.</text>
</comment>
<proteinExistence type="predicted"/>
<dbReference type="EMBL" id="JAYMYR010000004">
    <property type="protein sequence ID" value="KAK7368530.1"/>
    <property type="molecule type" value="Genomic_DNA"/>
</dbReference>
<dbReference type="AlphaFoldDB" id="A0AAN9N8L9"/>
<dbReference type="Proteomes" id="UP001374584">
    <property type="component" value="Unassembled WGS sequence"/>
</dbReference>
<protein>
    <submittedName>
        <fullName evidence="1">Uncharacterized protein</fullName>
    </submittedName>
</protein>
<name>A0AAN9N8L9_PHACN</name>
<keyword evidence="2" id="KW-1185">Reference proteome</keyword>
<organism evidence="1 2">
    <name type="scientific">Phaseolus coccineus</name>
    <name type="common">Scarlet runner bean</name>
    <name type="synonym">Phaseolus multiflorus</name>
    <dbReference type="NCBI Taxonomy" id="3886"/>
    <lineage>
        <taxon>Eukaryota</taxon>
        <taxon>Viridiplantae</taxon>
        <taxon>Streptophyta</taxon>
        <taxon>Embryophyta</taxon>
        <taxon>Tracheophyta</taxon>
        <taxon>Spermatophyta</taxon>
        <taxon>Magnoliopsida</taxon>
        <taxon>eudicotyledons</taxon>
        <taxon>Gunneridae</taxon>
        <taxon>Pentapetalae</taxon>
        <taxon>rosids</taxon>
        <taxon>fabids</taxon>
        <taxon>Fabales</taxon>
        <taxon>Fabaceae</taxon>
        <taxon>Papilionoideae</taxon>
        <taxon>50 kb inversion clade</taxon>
        <taxon>NPAAA clade</taxon>
        <taxon>indigoferoid/millettioid clade</taxon>
        <taxon>Phaseoleae</taxon>
        <taxon>Phaseolus</taxon>
    </lineage>
</organism>
<accession>A0AAN9N8L9</accession>
<evidence type="ECO:0000313" key="1">
    <source>
        <dbReference type="EMBL" id="KAK7368530.1"/>
    </source>
</evidence>
<gene>
    <name evidence="1" type="ORF">VNO80_10557</name>
</gene>
<sequence length="81" mass="9393">MAISAYLISHSNLEIETVKRKSAKETDVLRSENARRRQKLEGSETILYRPTPNTKIQLAPMYQLSQKLKRLVVSRMLNPDH</sequence>
<reference evidence="1 2" key="1">
    <citation type="submission" date="2024-01" db="EMBL/GenBank/DDBJ databases">
        <title>The genomes of 5 underutilized Papilionoideae crops provide insights into root nodulation and disease resistanc.</title>
        <authorList>
            <person name="Jiang F."/>
        </authorList>
    </citation>
    <scope>NUCLEOTIDE SEQUENCE [LARGE SCALE GENOMIC DNA]</scope>
    <source>
        <strain evidence="1">JINMINGXINNONG_FW02</strain>
        <tissue evidence="1">Leaves</tissue>
    </source>
</reference>